<reference evidence="2 3" key="1">
    <citation type="journal article" date="2016" name="Nat. Commun.">
        <title>Thousands of microbial genomes shed light on interconnected biogeochemical processes in an aquifer system.</title>
        <authorList>
            <person name="Anantharaman K."/>
            <person name="Brown C.T."/>
            <person name="Hug L.A."/>
            <person name="Sharon I."/>
            <person name="Castelle C.J."/>
            <person name="Probst A.J."/>
            <person name="Thomas B.C."/>
            <person name="Singh A."/>
            <person name="Wilkins M.J."/>
            <person name="Karaoz U."/>
            <person name="Brodie E.L."/>
            <person name="Williams K.H."/>
            <person name="Hubbard S.S."/>
            <person name="Banfield J.F."/>
        </authorList>
    </citation>
    <scope>NUCLEOTIDE SEQUENCE [LARGE SCALE GENOMIC DNA]</scope>
</reference>
<gene>
    <name evidence="2" type="ORF">A3D25_04450</name>
</gene>
<accession>A0A1F5KGR2</accession>
<protein>
    <submittedName>
        <fullName evidence="2">Uncharacterized protein</fullName>
    </submittedName>
</protein>
<dbReference type="AlphaFoldDB" id="A0A1F5KGR2"/>
<evidence type="ECO:0000313" key="3">
    <source>
        <dbReference type="Proteomes" id="UP000177328"/>
    </source>
</evidence>
<name>A0A1F5KGR2_9BACT</name>
<dbReference type="Proteomes" id="UP000177328">
    <property type="component" value="Unassembled WGS sequence"/>
</dbReference>
<keyword evidence="1" id="KW-0175">Coiled coil</keyword>
<sequence length="73" mass="8279">MLFGLLMAWVINIIESVLVSFQIMGKNRAIKATQQEVDELSKKLQEVEIENARLKGEDTMIVKKTIEDQTALS</sequence>
<evidence type="ECO:0000256" key="1">
    <source>
        <dbReference type="SAM" id="Coils"/>
    </source>
</evidence>
<organism evidence="2 3">
    <name type="scientific">Candidatus Daviesbacteria bacterium RIFCSPHIGHO2_02_FULL_43_12</name>
    <dbReference type="NCBI Taxonomy" id="1797776"/>
    <lineage>
        <taxon>Bacteria</taxon>
        <taxon>Candidatus Daviesiibacteriota</taxon>
    </lineage>
</organism>
<proteinExistence type="predicted"/>
<feature type="coiled-coil region" evidence="1">
    <location>
        <begin position="23"/>
        <end position="57"/>
    </location>
</feature>
<comment type="caution">
    <text evidence="2">The sequence shown here is derived from an EMBL/GenBank/DDBJ whole genome shotgun (WGS) entry which is preliminary data.</text>
</comment>
<evidence type="ECO:0000313" key="2">
    <source>
        <dbReference type="EMBL" id="OGE40024.1"/>
    </source>
</evidence>
<dbReference type="EMBL" id="MFDD01000014">
    <property type="protein sequence ID" value="OGE40024.1"/>
    <property type="molecule type" value="Genomic_DNA"/>
</dbReference>